<organism evidence="1 2">
    <name type="scientific">Methylobacter tundripaludum</name>
    <dbReference type="NCBI Taxonomy" id="173365"/>
    <lineage>
        <taxon>Bacteria</taxon>
        <taxon>Pseudomonadati</taxon>
        <taxon>Pseudomonadota</taxon>
        <taxon>Gammaproteobacteria</taxon>
        <taxon>Methylococcales</taxon>
        <taxon>Methylococcaceae</taxon>
        <taxon>Methylobacter</taxon>
    </lineage>
</organism>
<dbReference type="AlphaFoldDB" id="A0A2S6H937"/>
<protein>
    <submittedName>
        <fullName evidence="1">Uncharacterized protein</fullName>
    </submittedName>
</protein>
<comment type="caution">
    <text evidence="1">The sequence shown here is derived from an EMBL/GenBank/DDBJ whole genome shotgun (WGS) entry which is preliminary data.</text>
</comment>
<accession>A0A2S6H937</accession>
<evidence type="ECO:0000313" key="2">
    <source>
        <dbReference type="Proteomes" id="UP000240010"/>
    </source>
</evidence>
<proteinExistence type="predicted"/>
<gene>
    <name evidence="1" type="ORF">B0F87_11341</name>
</gene>
<evidence type="ECO:0000313" key="1">
    <source>
        <dbReference type="EMBL" id="PPK73930.1"/>
    </source>
</evidence>
<name>A0A2S6H937_9GAMM</name>
<sequence>MLMKDSIFREIVAGFPYPIASSYVKLRTDECMDPGPNRLKHQLATGEATARFLGVVNLCQARDFSELFGKAPPKSMTADFTKSFERVTFGNWLRLARESLRWLLAEQAELFIPEMAGFFFDSSFRAGTAVEALERLVTLRNDISHERSKAINANDYKPLCEKAQDNLDRVLEGLRFLLEYELSFISEIEVDKRRRHTPTYRHRFKKLIGNSDDFEGNKDAPRNVPLDSQAVVLLHPVTGNYLNLDPLLIYEEAAGKKPEGKATDIFFYNGMKGPAKADYQACKHGGRFLSCYSDRADYLEEELRELENLFTGELAQKPTD</sequence>
<dbReference type="EMBL" id="PTIZ01000013">
    <property type="protein sequence ID" value="PPK73930.1"/>
    <property type="molecule type" value="Genomic_DNA"/>
</dbReference>
<dbReference type="Proteomes" id="UP000240010">
    <property type="component" value="Unassembled WGS sequence"/>
</dbReference>
<reference evidence="1 2" key="1">
    <citation type="submission" date="2018-02" db="EMBL/GenBank/DDBJ databases">
        <title>Subsurface microbial communities from deep shales in Ohio and West Virginia, USA.</title>
        <authorList>
            <person name="Wrighton K."/>
        </authorList>
    </citation>
    <scope>NUCLEOTIDE SEQUENCE [LARGE SCALE GENOMIC DNA]</scope>
    <source>
        <strain evidence="1 2">OWC-DMM</strain>
    </source>
</reference>